<evidence type="ECO:0000256" key="5">
    <source>
        <dbReference type="ARBA" id="ARBA00022989"/>
    </source>
</evidence>
<feature type="domain" description="ABC transmembrane type-1" evidence="8">
    <location>
        <begin position="359"/>
        <end position="565"/>
    </location>
</feature>
<feature type="domain" description="ABC transmembrane type-1" evidence="8">
    <location>
        <begin position="82"/>
        <end position="288"/>
    </location>
</feature>
<feature type="transmembrane region" description="Helical" evidence="7">
    <location>
        <begin position="320"/>
        <end position="343"/>
    </location>
</feature>
<feature type="transmembrane region" description="Helical" evidence="7">
    <location>
        <begin position="83"/>
        <end position="108"/>
    </location>
</feature>
<keyword evidence="2 7" id="KW-0813">Transport</keyword>
<dbReference type="Proteomes" id="UP000320593">
    <property type="component" value="Unassembled WGS sequence"/>
</dbReference>
<keyword evidence="4 7" id="KW-0812">Transmembrane</keyword>
<comment type="subcellular location">
    <subcellularLocation>
        <location evidence="1 7">Cell membrane</location>
        <topology evidence="1 7">Multi-pass membrane protein</topology>
    </subcellularLocation>
</comment>
<dbReference type="RefSeq" id="WP_208994886.1">
    <property type="nucleotide sequence ID" value="NZ_SMLY01000087.1"/>
</dbReference>
<organism evidence="9 10">
    <name type="scientific">Roseibium hamelinense</name>
    <dbReference type="NCBI Taxonomy" id="150831"/>
    <lineage>
        <taxon>Bacteria</taxon>
        <taxon>Pseudomonadati</taxon>
        <taxon>Pseudomonadota</taxon>
        <taxon>Alphaproteobacteria</taxon>
        <taxon>Hyphomicrobiales</taxon>
        <taxon>Stappiaceae</taxon>
        <taxon>Roseibium</taxon>
    </lineage>
</organism>
<accession>A0A562TIG2</accession>
<dbReference type="Pfam" id="PF00528">
    <property type="entry name" value="BPD_transp_1"/>
    <property type="match status" value="1"/>
</dbReference>
<evidence type="ECO:0000256" key="6">
    <source>
        <dbReference type="ARBA" id="ARBA00023136"/>
    </source>
</evidence>
<dbReference type="InterPro" id="IPR000515">
    <property type="entry name" value="MetI-like"/>
</dbReference>
<keyword evidence="3" id="KW-1003">Cell membrane</keyword>
<feature type="transmembrane region" description="Helical" evidence="7">
    <location>
        <begin position="214"/>
        <end position="236"/>
    </location>
</feature>
<comment type="similarity">
    <text evidence="7">Belongs to the binding-protein-dependent transport system permease family.</text>
</comment>
<dbReference type="FunFam" id="1.10.3720.10:FF:000088">
    <property type="entry name" value="Iron(III) ABC transporter, permease protein"/>
    <property type="match status" value="1"/>
</dbReference>
<feature type="transmembrane region" description="Helical" evidence="7">
    <location>
        <begin position="120"/>
        <end position="138"/>
    </location>
</feature>
<evidence type="ECO:0000256" key="7">
    <source>
        <dbReference type="RuleBase" id="RU363032"/>
    </source>
</evidence>
<evidence type="ECO:0000256" key="4">
    <source>
        <dbReference type="ARBA" id="ARBA00022692"/>
    </source>
</evidence>
<dbReference type="InterPro" id="IPR035906">
    <property type="entry name" value="MetI-like_sf"/>
</dbReference>
<feature type="transmembrane region" description="Helical" evidence="7">
    <location>
        <begin position="432"/>
        <end position="454"/>
    </location>
</feature>
<reference evidence="9 10" key="1">
    <citation type="submission" date="2019-07" db="EMBL/GenBank/DDBJ databases">
        <title>Genomic Encyclopedia of Archaeal and Bacterial Type Strains, Phase II (KMG-II): from individual species to whole genera.</title>
        <authorList>
            <person name="Goeker M."/>
        </authorList>
    </citation>
    <scope>NUCLEOTIDE SEQUENCE [LARGE SCALE GENOMIC DNA]</scope>
    <source>
        <strain evidence="9 10">ATCC BAA-252</strain>
    </source>
</reference>
<proteinExistence type="inferred from homology"/>
<name>A0A562TIG2_9HYPH</name>
<feature type="transmembrane region" description="Helical" evidence="7">
    <location>
        <begin position="42"/>
        <end position="63"/>
    </location>
</feature>
<feature type="transmembrane region" description="Helical" evidence="7">
    <location>
        <begin position="401"/>
        <end position="420"/>
    </location>
</feature>
<keyword evidence="6 7" id="KW-0472">Membrane</keyword>
<evidence type="ECO:0000313" key="10">
    <source>
        <dbReference type="Proteomes" id="UP000320593"/>
    </source>
</evidence>
<dbReference type="SUPFAM" id="SSF161098">
    <property type="entry name" value="MetI-like"/>
    <property type="match status" value="2"/>
</dbReference>
<dbReference type="PANTHER" id="PTHR30183:SF2">
    <property type="entry name" value="IRON UTILIZATION PROTEIN"/>
    <property type="match status" value="1"/>
</dbReference>
<dbReference type="CDD" id="cd06261">
    <property type="entry name" value="TM_PBP2"/>
    <property type="match status" value="2"/>
</dbReference>
<evidence type="ECO:0000259" key="8">
    <source>
        <dbReference type="PROSITE" id="PS50928"/>
    </source>
</evidence>
<evidence type="ECO:0000256" key="2">
    <source>
        <dbReference type="ARBA" id="ARBA00022448"/>
    </source>
</evidence>
<gene>
    <name evidence="9" type="ORF">JM93_00608</name>
</gene>
<evidence type="ECO:0000256" key="1">
    <source>
        <dbReference type="ARBA" id="ARBA00004651"/>
    </source>
</evidence>
<dbReference type="PANTHER" id="PTHR30183">
    <property type="entry name" value="MOLYBDENUM TRANSPORT SYSTEM PERMEASE PROTEIN MODB"/>
    <property type="match status" value="1"/>
</dbReference>
<protein>
    <submittedName>
        <fullName evidence="9">Iron(III) transport system permease protein</fullName>
    </submittedName>
</protein>
<feature type="transmembrane region" description="Helical" evidence="7">
    <location>
        <begin position="547"/>
        <end position="570"/>
    </location>
</feature>
<dbReference type="GO" id="GO:0055085">
    <property type="term" value="P:transmembrane transport"/>
    <property type="evidence" value="ECO:0007669"/>
    <property type="project" value="InterPro"/>
</dbReference>
<feature type="transmembrane region" description="Helical" evidence="7">
    <location>
        <begin position="173"/>
        <end position="193"/>
    </location>
</feature>
<feature type="transmembrane region" description="Helical" evidence="7">
    <location>
        <begin position="269"/>
        <end position="287"/>
    </location>
</feature>
<dbReference type="EMBL" id="VLLF01000001">
    <property type="protein sequence ID" value="TWI93054.1"/>
    <property type="molecule type" value="Genomic_DNA"/>
</dbReference>
<feature type="transmembrane region" description="Helical" evidence="7">
    <location>
        <begin position="355"/>
        <end position="380"/>
    </location>
</feature>
<evidence type="ECO:0000256" key="3">
    <source>
        <dbReference type="ARBA" id="ARBA00022475"/>
    </source>
</evidence>
<dbReference type="AlphaFoldDB" id="A0A562TIG2"/>
<feature type="transmembrane region" description="Helical" evidence="7">
    <location>
        <begin position="497"/>
        <end position="514"/>
    </location>
</feature>
<evidence type="ECO:0000313" key="9">
    <source>
        <dbReference type="EMBL" id="TWI93054.1"/>
    </source>
</evidence>
<dbReference type="Gene3D" id="1.10.3720.10">
    <property type="entry name" value="MetI-like"/>
    <property type="match status" value="2"/>
</dbReference>
<dbReference type="GO" id="GO:0005886">
    <property type="term" value="C:plasma membrane"/>
    <property type="evidence" value="ECO:0007669"/>
    <property type="project" value="UniProtKB-SubCell"/>
</dbReference>
<keyword evidence="10" id="KW-1185">Reference proteome</keyword>
<sequence>MVRSGALTLEGIPLTDVANVYRSGAPKIRPTRKTGDTPFLKYGAYLAAGLCLLPMVAVALAAATGSLETLRHLADTVLMRYTITTVQLVVLVAVMTTVIGVGAAWLVTMTRFPGVRVFEVALALPFAFPAYVMAYAYTDFLDHPGAVQTALRDLTGWGPRDYWFPEVRSTGGAALMLALVLYPYVYLLARAAFMQESATATLAARSMGRNAWGAFWSVSLPMARPAIAGGVLLAVMETIADFGTVSYFGVQTFATGIYTSWFSLADRGGAAQLALCLLVFALFLAVLERVQRGKAQNHDAGKRFERCPPVPLKGWARFGAILFCAAPVLFGFVLPLVLLFTMGLRSEQDLFSARYIGFITNSVTLAGVAAVVTVVGALLISFNQRLHAGKRATWAAHTARIGYAVPGGVIAVGLLVPFAFFDNWVDALARTYFGISTGLIFTGTITVLVMAYTVRFMAAALNSLEGGMTTIKPSVDAVSRTLGQSPMKMLWRVHLPLLRPSLLTALLIVFVDVMKELPATLIMRPFNFDTLAVQAHRLAADERLSGAAVPSLVIVAIGLLPVFLVCRNLARPHSSTSRSSGTGA</sequence>
<comment type="caution">
    <text evidence="9">The sequence shown here is derived from an EMBL/GenBank/DDBJ whole genome shotgun (WGS) entry which is preliminary data.</text>
</comment>
<dbReference type="PROSITE" id="PS50928">
    <property type="entry name" value="ABC_TM1"/>
    <property type="match status" value="2"/>
</dbReference>
<keyword evidence="5 7" id="KW-1133">Transmembrane helix</keyword>